<feature type="transmembrane region" description="Helical" evidence="9">
    <location>
        <begin position="90"/>
        <end position="114"/>
    </location>
</feature>
<name>A0A8J6Z2R2_9RHOB</name>
<dbReference type="Proteomes" id="UP000609121">
    <property type="component" value="Unassembled WGS sequence"/>
</dbReference>
<evidence type="ECO:0000256" key="9">
    <source>
        <dbReference type="RuleBase" id="RU369079"/>
    </source>
</evidence>
<dbReference type="Pfam" id="PF04290">
    <property type="entry name" value="DctQ"/>
    <property type="match status" value="1"/>
</dbReference>
<feature type="domain" description="Tripartite ATP-independent periplasmic transporters DctQ component" evidence="10">
    <location>
        <begin position="26"/>
        <end position="159"/>
    </location>
</feature>
<keyword evidence="2 9" id="KW-0813">Transport</keyword>
<feature type="transmembrane region" description="Helical" evidence="9">
    <location>
        <begin position="52"/>
        <end position="69"/>
    </location>
</feature>
<dbReference type="GO" id="GO:0022857">
    <property type="term" value="F:transmembrane transporter activity"/>
    <property type="evidence" value="ECO:0007669"/>
    <property type="project" value="UniProtKB-UniRule"/>
</dbReference>
<dbReference type="InterPro" id="IPR055348">
    <property type="entry name" value="DctQ"/>
</dbReference>
<evidence type="ECO:0000256" key="6">
    <source>
        <dbReference type="ARBA" id="ARBA00022989"/>
    </source>
</evidence>
<gene>
    <name evidence="11" type="ORF">ICN82_20530</name>
</gene>
<dbReference type="EMBL" id="JACVXA010000109">
    <property type="protein sequence ID" value="MBE3640596.1"/>
    <property type="molecule type" value="Genomic_DNA"/>
</dbReference>
<evidence type="ECO:0000256" key="7">
    <source>
        <dbReference type="ARBA" id="ARBA00023136"/>
    </source>
</evidence>
<organism evidence="11 12">
    <name type="scientific">Mangrovicoccus algicola</name>
    <dbReference type="NCBI Taxonomy" id="2771008"/>
    <lineage>
        <taxon>Bacteria</taxon>
        <taxon>Pseudomonadati</taxon>
        <taxon>Pseudomonadota</taxon>
        <taxon>Alphaproteobacteria</taxon>
        <taxon>Rhodobacterales</taxon>
        <taxon>Paracoccaceae</taxon>
        <taxon>Mangrovicoccus</taxon>
    </lineage>
</organism>
<protein>
    <recommendedName>
        <fullName evidence="9">TRAP transporter small permease protein</fullName>
    </recommendedName>
</protein>
<feature type="transmembrane region" description="Helical" evidence="9">
    <location>
        <begin position="21"/>
        <end position="40"/>
    </location>
</feature>
<comment type="caution">
    <text evidence="11">The sequence shown here is derived from an EMBL/GenBank/DDBJ whole genome shotgun (WGS) entry which is preliminary data.</text>
</comment>
<accession>A0A8J6Z2R2</accession>
<evidence type="ECO:0000313" key="12">
    <source>
        <dbReference type="Proteomes" id="UP000609121"/>
    </source>
</evidence>
<dbReference type="InterPro" id="IPR007387">
    <property type="entry name" value="TRAP_DctQ"/>
</dbReference>
<comment type="subunit">
    <text evidence="9">The complex comprises the extracytoplasmic solute receptor protein and the two transmembrane proteins.</text>
</comment>
<dbReference type="PANTHER" id="PTHR35011">
    <property type="entry name" value="2,3-DIKETO-L-GULONATE TRAP TRANSPORTER SMALL PERMEASE PROTEIN YIAM"/>
    <property type="match status" value="1"/>
</dbReference>
<keyword evidence="6 9" id="KW-1133">Transmembrane helix</keyword>
<proteinExistence type="inferred from homology"/>
<keyword evidence="3" id="KW-1003">Cell membrane</keyword>
<dbReference type="AlphaFoldDB" id="A0A8J6Z2R2"/>
<keyword evidence="5 9" id="KW-0812">Transmembrane</keyword>
<comment type="similarity">
    <text evidence="8 9">Belongs to the TRAP transporter small permease family.</text>
</comment>
<evidence type="ECO:0000256" key="1">
    <source>
        <dbReference type="ARBA" id="ARBA00004429"/>
    </source>
</evidence>
<keyword evidence="12" id="KW-1185">Reference proteome</keyword>
<dbReference type="RefSeq" id="WP_193187037.1">
    <property type="nucleotide sequence ID" value="NZ_JACVXA010000109.1"/>
</dbReference>
<dbReference type="GO" id="GO:0005886">
    <property type="term" value="C:plasma membrane"/>
    <property type="evidence" value="ECO:0007669"/>
    <property type="project" value="UniProtKB-SubCell"/>
</dbReference>
<evidence type="ECO:0000256" key="3">
    <source>
        <dbReference type="ARBA" id="ARBA00022475"/>
    </source>
</evidence>
<evidence type="ECO:0000256" key="8">
    <source>
        <dbReference type="ARBA" id="ARBA00038436"/>
    </source>
</evidence>
<sequence length="167" mass="18321">MTTALRAIDRLCEAAGKAGALALPLLMLTIFVNVVLRYVFDIGMIELEELQWHLNAVAVMLALAWAYRCEDHVRVDMIHARLSPRGRAAVEAAGLVFLFFPFIGLLCWHGWTIFGYSWALKEGSPMPSGLPARYVIKGVMAAGLSLLALQGLSLLARALGTLLRREA</sequence>
<dbReference type="PANTHER" id="PTHR35011:SF4">
    <property type="entry name" value="SLL1102 PROTEIN"/>
    <property type="match status" value="1"/>
</dbReference>
<evidence type="ECO:0000256" key="5">
    <source>
        <dbReference type="ARBA" id="ARBA00022692"/>
    </source>
</evidence>
<keyword evidence="4 9" id="KW-0997">Cell inner membrane</keyword>
<evidence type="ECO:0000256" key="4">
    <source>
        <dbReference type="ARBA" id="ARBA00022519"/>
    </source>
</evidence>
<reference evidence="11" key="1">
    <citation type="submission" date="2020-09" db="EMBL/GenBank/DDBJ databases">
        <title>A novel bacterium of genus Mangrovicoccus, isolated from South China Sea.</title>
        <authorList>
            <person name="Huang H."/>
            <person name="Mo K."/>
            <person name="Hu Y."/>
        </authorList>
    </citation>
    <scope>NUCLEOTIDE SEQUENCE</scope>
    <source>
        <strain evidence="11">HB182678</strain>
    </source>
</reference>
<evidence type="ECO:0000259" key="10">
    <source>
        <dbReference type="Pfam" id="PF04290"/>
    </source>
</evidence>
<keyword evidence="7 9" id="KW-0472">Membrane</keyword>
<evidence type="ECO:0000313" key="11">
    <source>
        <dbReference type="EMBL" id="MBE3640596.1"/>
    </source>
</evidence>
<feature type="transmembrane region" description="Helical" evidence="9">
    <location>
        <begin position="134"/>
        <end position="156"/>
    </location>
</feature>
<evidence type="ECO:0000256" key="2">
    <source>
        <dbReference type="ARBA" id="ARBA00022448"/>
    </source>
</evidence>
<comment type="function">
    <text evidence="9">Part of the tripartite ATP-independent periplasmic (TRAP) transport system.</text>
</comment>
<comment type="subcellular location">
    <subcellularLocation>
        <location evidence="1 9">Cell inner membrane</location>
        <topology evidence="1 9">Multi-pass membrane protein</topology>
    </subcellularLocation>
</comment>